<comment type="similarity">
    <text evidence="1">Belongs to the peptidase S9A family.</text>
</comment>
<gene>
    <name evidence="8" type="ORF">B0682_06890</name>
</gene>
<feature type="signal peptide" evidence="5">
    <location>
        <begin position="1"/>
        <end position="22"/>
    </location>
</feature>
<dbReference type="Proteomes" id="UP000191094">
    <property type="component" value="Unassembled WGS sequence"/>
</dbReference>
<dbReference type="SUPFAM" id="SSF50993">
    <property type="entry name" value="Peptidase/esterase 'gauge' domain"/>
    <property type="match status" value="1"/>
</dbReference>
<feature type="domain" description="Peptidase S9A N-terminal" evidence="7">
    <location>
        <begin position="38"/>
        <end position="442"/>
    </location>
</feature>
<dbReference type="PROSITE" id="PS00708">
    <property type="entry name" value="PRO_ENDOPEP_SER"/>
    <property type="match status" value="1"/>
</dbReference>
<dbReference type="Gene3D" id="2.130.10.120">
    <property type="entry name" value="Prolyl oligopeptidase, N-terminal domain"/>
    <property type="match status" value="1"/>
</dbReference>
<dbReference type="GO" id="GO:0006508">
    <property type="term" value="P:proteolysis"/>
    <property type="evidence" value="ECO:0007669"/>
    <property type="project" value="UniProtKB-KW"/>
</dbReference>
<evidence type="ECO:0000256" key="1">
    <source>
        <dbReference type="ARBA" id="ARBA00005228"/>
    </source>
</evidence>
<dbReference type="EMBL" id="MUYT01000008">
    <property type="protein sequence ID" value="OOS20347.1"/>
    <property type="molecule type" value="Genomic_DNA"/>
</dbReference>
<keyword evidence="4" id="KW-0720">Serine protease</keyword>
<protein>
    <recommendedName>
        <fullName evidence="10">Peptidase S9</fullName>
    </recommendedName>
</protein>
<dbReference type="Pfam" id="PF00326">
    <property type="entry name" value="Peptidase_S9"/>
    <property type="match status" value="1"/>
</dbReference>
<organism evidence="8 9">
    <name type="scientific">Lwoffella lincolnii</name>
    <dbReference type="NCBI Taxonomy" id="90241"/>
    <lineage>
        <taxon>Bacteria</taxon>
        <taxon>Pseudomonadati</taxon>
        <taxon>Pseudomonadota</taxon>
        <taxon>Gammaproteobacteria</taxon>
        <taxon>Moraxellales</taxon>
        <taxon>Moraxellaceae</taxon>
        <taxon>Lwoffella</taxon>
    </lineage>
</organism>
<name>A0A1T0CDC3_9GAMM</name>
<evidence type="ECO:0008006" key="10">
    <source>
        <dbReference type="Google" id="ProtNLM"/>
    </source>
</evidence>
<dbReference type="PANTHER" id="PTHR11757">
    <property type="entry name" value="PROTEASE FAMILY S9A OLIGOPEPTIDASE"/>
    <property type="match status" value="1"/>
</dbReference>
<evidence type="ECO:0000259" key="6">
    <source>
        <dbReference type="Pfam" id="PF00326"/>
    </source>
</evidence>
<dbReference type="InterPro" id="IPR051543">
    <property type="entry name" value="Serine_Peptidase_S9A"/>
</dbReference>
<proteinExistence type="inferred from homology"/>
<dbReference type="InterPro" id="IPR002471">
    <property type="entry name" value="Pept_S9_AS"/>
</dbReference>
<dbReference type="GO" id="GO:0004252">
    <property type="term" value="F:serine-type endopeptidase activity"/>
    <property type="evidence" value="ECO:0007669"/>
    <property type="project" value="InterPro"/>
</dbReference>
<keyword evidence="3" id="KW-0378">Hydrolase</keyword>
<dbReference type="SUPFAM" id="SSF53474">
    <property type="entry name" value="alpha/beta-Hydrolases"/>
    <property type="match status" value="1"/>
</dbReference>
<evidence type="ECO:0000256" key="2">
    <source>
        <dbReference type="ARBA" id="ARBA00022670"/>
    </source>
</evidence>
<accession>A0A1T0CDC3</accession>
<keyword evidence="9" id="KW-1185">Reference proteome</keyword>
<dbReference type="InterPro" id="IPR001375">
    <property type="entry name" value="Peptidase_S9_cat"/>
</dbReference>
<dbReference type="InterPro" id="IPR023302">
    <property type="entry name" value="Pept_S9A_N"/>
</dbReference>
<keyword evidence="2" id="KW-0645">Protease</keyword>
<keyword evidence="5" id="KW-0732">Signal</keyword>
<sequence>MFKQKYLSVLSLLFITSYPVWAKNNVPVLINTAPIIDKQPNFTNWHDDLRLDDYEWLVHDAKAVKHGLIQEDAHANTILDLTLADTLIEEMKQRQVKQPKWEYWQHGKFVFKKSLVGMPKFYYQPKIENKSLPNAWRPLWQGDKQKSVMNFYDIKYPKINSTGTHVAIGYDTKGNENYQIAITSLNQTNQQITPIIFDDTNGDFVWLNDDTLLYVNQAGNEVLAYSLKTKQSTSIHKSHYGLYVSLSTASSDEYVFITINSQTSGEVWYLDKKVNRLIPTLFKARTPNVEYYLDHNKNGGFYLKTNGDRQGNSMPNFTFYQMNSLSDDELDKWRTVFTPKQNQSFESFFITGDWLIIKLKENGVTTLLYRPIENNSDSNQSNQSMWHKLELPKEHATVWLQSSGFSENLGELNFGKNLLRVGYTSMTTPKTVLTYQLNTGQLLNKPSNLDSSVTSQRLIAKSKDNTPIPITLVYKKSQVGSTQLPQLIDRPLLVYGYGAYGHSLNPMYGMGYKSLLDRGFVYALVHVRGGGELGEAWHHAGQGLNKPNSFADFIAATQFLQKQGISTPQKTFAMGESAGGLLIANACVQASQLYRGCVLHMPLLDVLSPMLRKGVILPKSEYEEWGNPTNKHAYNIIKSYSPYEILTPKVYPNMLVIVGQEDVRSTPTEALKFVAKLRSMNESDNHVLLKVHDGGHKTGDGRMMNNALSYAFMLDILQQ</sequence>
<evidence type="ECO:0000256" key="5">
    <source>
        <dbReference type="SAM" id="SignalP"/>
    </source>
</evidence>
<dbReference type="PANTHER" id="PTHR11757:SF19">
    <property type="entry name" value="PROLYL ENDOPEPTIDASE-LIKE"/>
    <property type="match status" value="1"/>
</dbReference>
<evidence type="ECO:0000256" key="4">
    <source>
        <dbReference type="ARBA" id="ARBA00022825"/>
    </source>
</evidence>
<dbReference type="Pfam" id="PF02897">
    <property type="entry name" value="Peptidase_S9_N"/>
    <property type="match status" value="1"/>
</dbReference>
<dbReference type="InterPro" id="IPR029058">
    <property type="entry name" value="AB_hydrolase_fold"/>
</dbReference>
<dbReference type="PRINTS" id="PR00862">
    <property type="entry name" value="PROLIGOPTASE"/>
</dbReference>
<dbReference type="STRING" id="90241.B0682_06890"/>
<feature type="chain" id="PRO_5012436446" description="Peptidase S9" evidence="5">
    <location>
        <begin position="23"/>
        <end position="719"/>
    </location>
</feature>
<evidence type="ECO:0000256" key="3">
    <source>
        <dbReference type="ARBA" id="ARBA00022801"/>
    </source>
</evidence>
<reference evidence="8 9" key="1">
    <citation type="submission" date="2017-02" db="EMBL/GenBank/DDBJ databases">
        <title>Draft genome sequence of Moraxella lincolnii CCUG 9405T type strain.</title>
        <authorList>
            <person name="Salva-Serra F."/>
            <person name="Engstrom-Jakobsson H."/>
            <person name="Thorell K."/>
            <person name="Jaen-Luchoro D."/>
            <person name="Gonzales-Siles L."/>
            <person name="Karlsson R."/>
            <person name="Yazdan S."/>
            <person name="Boulund F."/>
            <person name="Johnning A."/>
            <person name="Engstrand L."/>
            <person name="Kristiansson E."/>
            <person name="Moore E."/>
        </authorList>
    </citation>
    <scope>NUCLEOTIDE SEQUENCE [LARGE SCALE GENOMIC DNA]</scope>
    <source>
        <strain evidence="8 9">CCUG 9405</strain>
    </source>
</reference>
<evidence type="ECO:0000313" key="8">
    <source>
        <dbReference type="EMBL" id="OOS20347.1"/>
    </source>
</evidence>
<dbReference type="AlphaFoldDB" id="A0A1T0CDC3"/>
<feature type="domain" description="Peptidase S9 prolyl oligopeptidase catalytic" evidence="6">
    <location>
        <begin position="515"/>
        <end position="714"/>
    </location>
</feature>
<comment type="caution">
    <text evidence="8">The sequence shown here is derived from an EMBL/GenBank/DDBJ whole genome shotgun (WGS) entry which is preliminary data.</text>
</comment>
<evidence type="ECO:0000259" key="7">
    <source>
        <dbReference type="Pfam" id="PF02897"/>
    </source>
</evidence>
<evidence type="ECO:0000313" key="9">
    <source>
        <dbReference type="Proteomes" id="UP000191094"/>
    </source>
</evidence>
<dbReference type="InterPro" id="IPR002470">
    <property type="entry name" value="Peptidase_S9A"/>
</dbReference>
<dbReference type="Gene3D" id="3.40.50.1820">
    <property type="entry name" value="alpha/beta hydrolase"/>
    <property type="match status" value="1"/>
</dbReference>